<dbReference type="RefSeq" id="XP_031907580.1">
    <property type="nucleotide sequence ID" value="XM_032058104.1"/>
</dbReference>
<dbReference type="CDD" id="cd12148">
    <property type="entry name" value="fungal_TF_MHR"/>
    <property type="match status" value="1"/>
</dbReference>
<dbReference type="OrthoDB" id="1919336at2759"/>
<keyword evidence="2" id="KW-1185">Reference proteome</keyword>
<reference evidence="1 2" key="1">
    <citation type="submission" date="2019-04" db="EMBL/GenBank/DDBJ databases">
        <title>Friends and foes A comparative genomics study of 23 Aspergillus species from section Flavi.</title>
        <authorList>
            <consortium name="DOE Joint Genome Institute"/>
            <person name="Kjaerbolling I."/>
            <person name="Vesth T."/>
            <person name="Frisvad J.C."/>
            <person name="Nybo J.L."/>
            <person name="Theobald S."/>
            <person name="Kildgaard S."/>
            <person name="Isbrandt T."/>
            <person name="Kuo A."/>
            <person name="Sato A."/>
            <person name="Lyhne E.K."/>
            <person name="Kogle M.E."/>
            <person name="Wiebenga A."/>
            <person name="Kun R.S."/>
            <person name="Lubbers R.J."/>
            <person name="Makela M.R."/>
            <person name="Barry K."/>
            <person name="Chovatia M."/>
            <person name="Clum A."/>
            <person name="Daum C."/>
            <person name="Haridas S."/>
            <person name="He G."/>
            <person name="LaButti K."/>
            <person name="Lipzen A."/>
            <person name="Mondo S."/>
            <person name="Riley R."/>
            <person name="Salamov A."/>
            <person name="Simmons B.A."/>
            <person name="Magnuson J.K."/>
            <person name="Henrissat B."/>
            <person name="Mortensen U.H."/>
            <person name="Larsen T.O."/>
            <person name="Devries R.P."/>
            <person name="Grigoriev I.V."/>
            <person name="Machida M."/>
            <person name="Baker S.E."/>
            <person name="Andersen M.R."/>
        </authorList>
    </citation>
    <scope>NUCLEOTIDE SEQUENCE [LARGE SCALE GENOMIC DNA]</scope>
    <source>
        <strain evidence="1 2">CBS 117625</strain>
    </source>
</reference>
<evidence type="ECO:0008006" key="3">
    <source>
        <dbReference type="Google" id="ProtNLM"/>
    </source>
</evidence>
<dbReference type="Proteomes" id="UP000325672">
    <property type="component" value="Unassembled WGS sequence"/>
</dbReference>
<organism evidence="1 2">
    <name type="scientific">Aspergillus pseudotamarii</name>
    <dbReference type="NCBI Taxonomy" id="132259"/>
    <lineage>
        <taxon>Eukaryota</taxon>
        <taxon>Fungi</taxon>
        <taxon>Dikarya</taxon>
        <taxon>Ascomycota</taxon>
        <taxon>Pezizomycotina</taxon>
        <taxon>Eurotiomycetes</taxon>
        <taxon>Eurotiomycetidae</taxon>
        <taxon>Eurotiales</taxon>
        <taxon>Aspergillaceae</taxon>
        <taxon>Aspergillus</taxon>
        <taxon>Aspergillus subgen. Circumdati</taxon>
    </lineage>
</organism>
<accession>A0A5N6SC31</accession>
<protein>
    <recommendedName>
        <fullName evidence="3">Fungal-specific transcription factor domain-containing protein</fullName>
    </recommendedName>
</protein>
<dbReference type="AlphaFoldDB" id="A0A5N6SC31"/>
<dbReference type="EMBL" id="ML743657">
    <property type="protein sequence ID" value="KAE8131517.1"/>
    <property type="molecule type" value="Genomic_DNA"/>
</dbReference>
<dbReference type="GeneID" id="43642314"/>
<sequence length="179" mass="20126">MASKQPKILPRGPVTHSLEEASRDAVSSDYSITQHTKATTNILFDTDYGKIPTENFTRNAAAAFFSGIAPLFYIILPDDCDRLIHRIYQEKLNIEQCEICELCAIAAVGCRYNSARVPNEYTDIFWQQALLLLYDVIGEADVRALRILLCLGIYLILDKSISARTMIGKIHTKVLEKTV</sequence>
<evidence type="ECO:0000313" key="1">
    <source>
        <dbReference type="EMBL" id="KAE8131517.1"/>
    </source>
</evidence>
<proteinExistence type="predicted"/>
<gene>
    <name evidence="1" type="ORF">BDV38DRAFT_275881</name>
</gene>
<evidence type="ECO:0000313" key="2">
    <source>
        <dbReference type="Proteomes" id="UP000325672"/>
    </source>
</evidence>
<name>A0A5N6SC31_ASPPS</name>